<dbReference type="GO" id="GO:0008763">
    <property type="term" value="F:UDP-N-acetylmuramate-L-alanine ligase activity"/>
    <property type="evidence" value="ECO:0007669"/>
    <property type="project" value="UniProtKB-UniRule"/>
</dbReference>
<evidence type="ECO:0000256" key="12">
    <source>
        <dbReference type="ARBA" id="ARBA00023316"/>
    </source>
</evidence>
<evidence type="ECO:0000256" key="13">
    <source>
        <dbReference type="ARBA" id="ARBA00047833"/>
    </source>
</evidence>
<keyword evidence="4 14" id="KW-0963">Cytoplasm</keyword>
<evidence type="ECO:0000256" key="11">
    <source>
        <dbReference type="ARBA" id="ARBA00023306"/>
    </source>
</evidence>
<keyword evidence="10 14" id="KW-0573">Peptidoglycan synthesis</keyword>
<sequence length="452" mass="49791">MELQNIQRVYLVGIGGIGMSGLARYFAHLGCVVCGYDKTSTPLTTELQNEGMQIIFDDRPDWLPINFDKPCDSTLVIYTPAIPADSQIIKYFRDRGFELFKRSQVLGLISKGMFTVAVAGTHGKTTTSCMVAHILKASGTDCSAFLGGIAANYQTNVLYGKNDVVVVEADEYDRSFLTLHPNIAIVTSMDADHLDIYGDHSHLQESFRLFAGQIKPGGQLIYHEGLPIGHDGQTYGIDDNAQVEASNVRVENGDFYFDFSNGEVGIKNIRLGMPGIHNVSNATAATQAALLLGVSPEAVKAALGNFAGVKRRFEYIVKNDAHIYIDDYAHHPEELRAAISSVKKLYPGKKLTVIFQPHLFTRTRDFADGFAEVLDMSDELLMLDIYPARELPIEGVSADMVLERMKMLNKRKCGKQEVLDIVRVENPELLLTVGAGDIDQLVQPLKTILGNV</sequence>
<dbReference type="Proteomes" id="UP000244168">
    <property type="component" value="Unassembled WGS sequence"/>
</dbReference>
<evidence type="ECO:0000256" key="9">
    <source>
        <dbReference type="ARBA" id="ARBA00022960"/>
    </source>
</evidence>
<feature type="domain" description="Mur ligase C-terminal" evidence="16">
    <location>
        <begin position="311"/>
        <end position="406"/>
    </location>
</feature>
<evidence type="ECO:0000313" key="19">
    <source>
        <dbReference type="Proteomes" id="UP000244168"/>
    </source>
</evidence>
<evidence type="ECO:0000259" key="15">
    <source>
        <dbReference type="Pfam" id="PF01225"/>
    </source>
</evidence>
<keyword evidence="8 14" id="KW-0067">ATP-binding</keyword>
<dbReference type="EC" id="6.3.2.8" evidence="3 14"/>
<evidence type="ECO:0000256" key="6">
    <source>
        <dbReference type="ARBA" id="ARBA00022618"/>
    </source>
</evidence>
<keyword evidence="19" id="KW-1185">Reference proteome</keyword>
<comment type="caution">
    <text evidence="18">The sequence shown here is derived from an EMBL/GenBank/DDBJ whole genome shotgun (WGS) entry which is preliminary data.</text>
</comment>
<dbReference type="InterPro" id="IPR000713">
    <property type="entry name" value="Mur_ligase_N"/>
</dbReference>
<dbReference type="GO" id="GO:0008360">
    <property type="term" value="P:regulation of cell shape"/>
    <property type="evidence" value="ECO:0007669"/>
    <property type="project" value="UniProtKB-KW"/>
</dbReference>
<keyword evidence="7 14" id="KW-0547">Nucleotide-binding</keyword>
<protein>
    <recommendedName>
        <fullName evidence="3 14">UDP-N-acetylmuramate--L-alanine ligase</fullName>
        <ecNumber evidence="3 14">6.3.2.8</ecNumber>
    </recommendedName>
    <alternativeName>
        <fullName evidence="14">UDP-N-acetylmuramoyl-L-alanine synthetase</fullName>
    </alternativeName>
</protein>
<comment type="catalytic activity">
    <reaction evidence="13 14">
        <text>UDP-N-acetyl-alpha-D-muramate + L-alanine + ATP = UDP-N-acetyl-alpha-D-muramoyl-L-alanine + ADP + phosphate + H(+)</text>
        <dbReference type="Rhea" id="RHEA:23372"/>
        <dbReference type="ChEBI" id="CHEBI:15378"/>
        <dbReference type="ChEBI" id="CHEBI:30616"/>
        <dbReference type="ChEBI" id="CHEBI:43474"/>
        <dbReference type="ChEBI" id="CHEBI:57972"/>
        <dbReference type="ChEBI" id="CHEBI:70757"/>
        <dbReference type="ChEBI" id="CHEBI:83898"/>
        <dbReference type="ChEBI" id="CHEBI:456216"/>
        <dbReference type="EC" id="6.3.2.8"/>
    </reaction>
</comment>
<dbReference type="OrthoDB" id="9804126at2"/>
<evidence type="ECO:0000256" key="2">
    <source>
        <dbReference type="ARBA" id="ARBA00004752"/>
    </source>
</evidence>
<keyword evidence="5 14" id="KW-0436">Ligase</keyword>
<dbReference type="Gene3D" id="3.40.50.720">
    <property type="entry name" value="NAD(P)-binding Rossmann-like Domain"/>
    <property type="match status" value="1"/>
</dbReference>
<dbReference type="InterPro" id="IPR036565">
    <property type="entry name" value="Mur-like_cat_sf"/>
</dbReference>
<comment type="similarity">
    <text evidence="14">Belongs to the MurCDEF family.</text>
</comment>
<proteinExistence type="inferred from homology"/>
<feature type="domain" description="Mur ligase N-terminal catalytic" evidence="15">
    <location>
        <begin position="9"/>
        <end position="111"/>
    </location>
</feature>
<dbReference type="HAMAP" id="MF_00046">
    <property type="entry name" value="MurC"/>
    <property type="match status" value="1"/>
</dbReference>
<evidence type="ECO:0000256" key="4">
    <source>
        <dbReference type="ARBA" id="ARBA00022490"/>
    </source>
</evidence>
<keyword evidence="6 14" id="KW-0132">Cell division</keyword>
<evidence type="ECO:0000256" key="7">
    <source>
        <dbReference type="ARBA" id="ARBA00022741"/>
    </source>
</evidence>
<evidence type="ECO:0000259" key="17">
    <source>
        <dbReference type="Pfam" id="PF08245"/>
    </source>
</evidence>
<dbReference type="SUPFAM" id="SSF53623">
    <property type="entry name" value="MurD-like peptide ligases, catalytic domain"/>
    <property type="match status" value="1"/>
</dbReference>
<dbReference type="PANTHER" id="PTHR43445">
    <property type="entry name" value="UDP-N-ACETYLMURAMATE--L-ALANINE LIGASE-RELATED"/>
    <property type="match status" value="1"/>
</dbReference>
<feature type="binding site" evidence="14">
    <location>
        <begin position="120"/>
        <end position="126"/>
    </location>
    <ligand>
        <name>ATP</name>
        <dbReference type="ChEBI" id="CHEBI:30616"/>
    </ligand>
</feature>
<evidence type="ECO:0000256" key="3">
    <source>
        <dbReference type="ARBA" id="ARBA00012211"/>
    </source>
</evidence>
<keyword evidence="9 14" id="KW-0133">Cell shape</keyword>
<dbReference type="GO" id="GO:0071555">
    <property type="term" value="P:cell wall organization"/>
    <property type="evidence" value="ECO:0007669"/>
    <property type="project" value="UniProtKB-KW"/>
</dbReference>
<gene>
    <name evidence="14" type="primary">murC</name>
    <name evidence="18" type="ORF">C8P68_106241</name>
</gene>
<evidence type="ECO:0000256" key="10">
    <source>
        <dbReference type="ARBA" id="ARBA00022984"/>
    </source>
</evidence>
<dbReference type="RefSeq" id="WP_107829880.1">
    <property type="nucleotide sequence ID" value="NZ_CP160205.1"/>
</dbReference>
<dbReference type="Gene3D" id="3.90.190.20">
    <property type="entry name" value="Mur ligase, C-terminal domain"/>
    <property type="match status" value="1"/>
</dbReference>
<dbReference type="UniPathway" id="UPA00219"/>
<evidence type="ECO:0000256" key="1">
    <source>
        <dbReference type="ARBA" id="ARBA00004496"/>
    </source>
</evidence>
<organism evidence="18 19">
    <name type="scientific">Mucilaginibacter yixingensis</name>
    <dbReference type="NCBI Taxonomy" id="1295612"/>
    <lineage>
        <taxon>Bacteria</taxon>
        <taxon>Pseudomonadati</taxon>
        <taxon>Bacteroidota</taxon>
        <taxon>Sphingobacteriia</taxon>
        <taxon>Sphingobacteriales</taxon>
        <taxon>Sphingobacteriaceae</taxon>
        <taxon>Mucilaginibacter</taxon>
    </lineage>
</organism>
<dbReference type="InterPro" id="IPR013221">
    <property type="entry name" value="Mur_ligase_cen"/>
</dbReference>
<dbReference type="GO" id="GO:0009252">
    <property type="term" value="P:peptidoglycan biosynthetic process"/>
    <property type="evidence" value="ECO:0007669"/>
    <property type="project" value="UniProtKB-UniRule"/>
</dbReference>
<comment type="subcellular location">
    <subcellularLocation>
        <location evidence="1 14">Cytoplasm</location>
    </subcellularLocation>
</comment>
<evidence type="ECO:0000256" key="5">
    <source>
        <dbReference type="ARBA" id="ARBA00022598"/>
    </source>
</evidence>
<evidence type="ECO:0000256" key="14">
    <source>
        <dbReference type="HAMAP-Rule" id="MF_00046"/>
    </source>
</evidence>
<dbReference type="GO" id="GO:0005524">
    <property type="term" value="F:ATP binding"/>
    <property type="evidence" value="ECO:0007669"/>
    <property type="project" value="UniProtKB-UniRule"/>
</dbReference>
<evidence type="ECO:0000259" key="16">
    <source>
        <dbReference type="Pfam" id="PF02875"/>
    </source>
</evidence>
<dbReference type="PANTHER" id="PTHR43445:SF3">
    <property type="entry name" value="UDP-N-ACETYLMURAMATE--L-ALANINE LIGASE"/>
    <property type="match status" value="1"/>
</dbReference>
<dbReference type="NCBIfam" id="TIGR01082">
    <property type="entry name" value="murC"/>
    <property type="match status" value="1"/>
</dbReference>
<comment type="pathway">
    <text evidence="2 14">Cell wall biogenesis; peptidoglycan biosynthesis.</text>
</comment>
<dbReference type="Pfam" id="PF01225">
    <property type="entry name" value="Mur_ligase"/>
    <property type="match status" value="1"/>
</dbReference>
<dbReference type="AlphaFoldDB" id="A0A2T5J7I0"/>
<reference evidence="18 19" key="1">
    <citation type="submission" date="2018-04" db="EMBL/GenBank/DDBJ databases">
        <title>Genomic Encyclopedia of Archaeal and Bacterial Type Strains, Phase II (KMG-II): from individual species to whole genera.</title>
        <authorList>
            <person name="Goeker M."/>
        </authorList>
    </citation>
    <scope>NUCLEOTIDE SEQUENCE [LARGE SCALE GENOMIC DNA]</scope>
    <source>
        <strain evidence="18 19">DSM 26809</strain>
    </source>
</reference>
<name>A0A2T5J7I0_9SPHI</name>
<comment type="function">
    <text evidence="14">Cell wall formation.</text>
</comment>
<dbReference type="Pfam" id="PF02875">
    <property type="entry name" value="Mur_ligase_C"/>
    <property type="match status" value="1"/>
</dbReference>
<dbReference type="Pfam" id="PF08245">
    <property type="entry name" value="Mur_ligase_M"/>
    <property type="match status" value="1"/>
</dbReference>
<feature type="domain" description="Mur ligase central" evidence="17">
    <location>
        <begin position="118"/>
        <end position="288"/>
    </location>
</feature>
<accession>A0A2T5J7I0</accession>
<dbReference type="InterPro" id="IPR036615">
    <property type="entry name" value="Mur_ligase_C_dom_sf"/>
</dbReference>
<keyword evidence="12 14" id="KW-0961">Cell wall biogenesis/degradation</keyword>
<dbReference type="EMBL" id="QAOQ01000006">
    <property type="protein sequence ID" value="PTQ95026.1"/>
    <property type="molecule type" value="Genomic_DNA"/>
</dbReference>
<dbReference type="InterPro" id="IPR050061">
    <property type="entry name" value="MurCDEF_pg_biosynth"/>
</dbReference>
<dbReference type="GO" id="GO:0005737">
    <property type="term" value="C:cytoplasm"/>
    <property type="evidence" value="ECO:0007669"/>
    <property type="project" value="UniProtKB-SubCell"/>
</dbReference>
<keyword evidence="11 14" id="KW-0131">Cell cycle</keyword>
<dbReference type="InterPro" id="IPR005758">
    <property type="entry name" value="UDP-N-AcMur_Ala_ligase_MurC"/>
</dbReference>
<evidence type="ECO:0000313" key="18">
    <source>
        <dbReference type="EMBL" id="PTQ95026.1"/>
    </source>
</evidence>
<dbReference type="GO" id="GO:0051301">
    <property type="term" value="P:cell division"/>
    <property type="evidence" value="ECO:0007669"/>
    <property type="project" value="UniProtKB-KW"/>
</dbReference>
<dbReference type="SUPFAM" id="SSF51984">
    <property type="entry name" value="MurCD N-terminal domain"/>
    <property type="match status" value="1"/>
</dbReference>
<evidence type="ECO:0000256" key="8">
    <source>
        <dbReference type="ARBA" id="ARBA00022840"/>
    </source>
</evidence>
<dbReference type="Gene3D" id="3.40.1190.10">
    <property type="entry name" value="Mur-like, catalytic domain"/>
    <property type="match status" value="1"/>
</dbReference>
<dbReference type="InterPro" id="IPR004101">
    <property type="entry name" value="Mur_ligase_C"/>
</dbReference>
<dbReference type="SUPFAM" id="SSF53244">
    <property type="entry name" value="MurD-like peptide ligases, peptide-binding domain"/>
    <property type="match status" value="1"/>
</dbReference>